<dbReference type="InterPro" id="IPR014331">
    <property type="entry name" value="RNA_pol_sigma70_ECF_RHOBA"/>
</dbReference>
<dbReference type="NCBIfam" id="TIGR02937">
    <property type="entry name" value="sigma70-ECF"/>
    <property type="match status" value="1"/>
</dbReference>
<dbReference type="SUPFAM" id="SSF88659">
    <property type="entry name" value="Sigma3 and sigma4 domains of RNA polymerase sigma factors"/>
    <property type="match status" value="1"/>
</dbReference>
<evidence type="ECO:0000256" key="2">
    <source>
        <dbReference type="ARBA" id="ARBA00023015"/>
    </source>
</evidence>
<dbReference type="InterPro" id="IPR039425">
    <property type="entry name" value="RNA_pol_sigma-70-like"/>
</dbReference>
<dbReference type="GO" id="GO:0006352">
    <property type="term" value="P:DNA-templated transcription initiation"/>
    <property type="evidence" value="ECO:0007669"/>
    <property type="project" value="InterPro"/>
</dbReference>
<evidence type="ECO:0000259" key="7">
    <source>
        <dbReference type="Pfam" id="PF08281"/>
    </source>
</evidence>
<dbReference type="SUPFAM" id="SSF88946">
    <property type="entry name" value="Sigma2 domain of RNA polymerase sigma factors"/>
    <property type="match status" value="1"/>
</dbReference>
<evidence type="ECO:0000256" key="1">
    <source>
        <dbReference type="ARBA" id="ARBA00010641"/>
    </source>
</evidence>
<dbReference type="PANTHER" id="PTHR43133">
    <property type="entry name" value="RNA POLYMERASE ECF-TYPE SIGMA FACTO"/>
    <property type="match status" value="1"/>
</dbReference>
<dbReference type="Proteomes" id="UP000536179">
    <property type="component" value="Unassembled WGS sequence"/>
</dbReference>
<protein>
    <submittedName>
        <fullName evidence="8">RNA polymerase sigma-70 factor</fullName>
    </submittedName>
</protein>
<dbReference type="GO" id="GO:0003677">
    <property type="term" value="F:DNA binding"/>
    <property type="evidence" value="ECO:0007669"/>
    <property type="project" value="InterPro"/>
</dbReference>
<comment type="similarity">
    <text evidence="1">Belongs to the sigma-70 factor family. ECF subfamily.</text>
</comment>
<evidence type="ECO:0000256" key="5">
    <source>
        <dbReference type="SAM" id="MobiDB-lite"/>
    </source>
</evidence>
<dbReference type="PANTHER" id="PTHR43133:SF51">
    <property type="entry name" value="RNA POLYMERASE SIGMA FACTOR"/>
    <property type="match status" value="1"/>
</dbReference>
<evidence type="ECO:0000256" key="4">
    <source>
        <dbReference type="ARBA" id="ARBA00023163"/>
    </source>
</evidence>
<evidence type="ECO:0000313" key="8">
    <source>
        <dbReference type="EMBL" id="MBB3208478.1"/>
    </source>
</evidence>
<name>A0A7W5H7L2_9BACT</name>
<gene>
    <name evidence="8" type="ORF">FHS27_004307</name>
</gene>
<feature type="region of interest" description="Disordered" evidence="5">
    <location>
        <begin position="199"/>
        <end position="220"/>
    </location>
</feature>
<keyword evidence="3" id="KW-0731">Sigma factor</keyword>
<dbReference type="InterPro" id="IPR007627">
    <property type="entry name" value="RNA_pol_sigma70_r2"/>
</dbReference>
<dbReference type="RefSeq" id="WP_184306661.1">
    <property type="nucleotide sequence ID" value="NZ_JACHXU010000016.1"/>
</dbReference>
<dbReference type="NCBIfam" id="TIGR02989">
    <property type="entry name" value="Sig-70_gvs1"/>
    <property type="match status" value="1"/>
</dbReference>
<feature type="domain" description="RNA polymerase sigma-70 region 2" evidence="6">
    <location>
        <begin position="36"/>
        <end position="102"/>
    </location>
</feature>
<dbReference type="Pfam" id="PF08281">
    <property type="entry name" value="Sigma70_r4_2"/>
    <property type="match status" value="1"/>
</dbReference>
<dbReference type="InterPro" id="IPR014284">
    <property type="entry name" value="RNA_pol_sigma-70_dom"/>
</dbReference>
<reference evidence="8 9" key="1">
    <citation type="submission" date="2020-08" db="EMBL/GenBank/DDBJ databases">
        <title>Genomic Encyclopedia of Type Strains, Phase III (KMG-III): the genomes of soil and plant-associated and newly described type strains.</title>
        <authorList>
            <person name="Whitman W."/>
        </authorList>
    </citation>
    <scope>NUCLEOTIDE SEQUENCE [LARGE SCALE GENOMIC DNA]</scope>
    <source>
        <strain evidence="8 9">CECT 8075</strain>
    </source>
</reference>
<keyword evidence="4" id="KW-0804">Transcription</keyword>
<dbReference type="InterPro" id="IPR013324">
    <property type="entry name" value="RNA_pol_sigma_r3/r4-like"/>
</dbReference>
<dbReference type="GO" id="GO:0016987">
    <property type="term" value="F:sigma factor activity"/>
    <property type="evidence" value="ECO:0007669"/>
    <property type="project" value="UniProtKB-KW"/>
</dbReference>
<sequence length="220" mass="25155">MSQKEWISSKTEASLDILSIERHWRLANSRFSFEDLLEQAQRPVLGYLVRLTGSVHAAQDTLQAANVTALEKQESFQPGTDFAAWLCQIARNHFRNHTRKQAATKAEALVDDRLHDVIERRYRERLAQRRQQSNWERLDRCLQSLPDHQRDLVEGFYLRGHSLTDLAESTGRKPNAIGQALHRARNALVDCVKFQAESTATQNHPHKTPAATATLNEVPK</sequence>
<dbReference type="EMBL" id="JACHXU010000016">
    <property type="protein sequence ID" value="MBB3208478.1"/>
    <property type="molecule type" value="Genomic_DNA"/>
</dbReference>
<evidence type="ECO:0000259" key="6">
    <source>
        <dbReference type="Pfam" id="PF04542"/>
    </source>
</evidence>
<feature type="domain" description="RNA polymerase sigma factor 70 region 4 type 2" evidence="7">
    <location>
        <begin position="136"/>
        <end position="188"/>
    </location>
</feature>
<evidence type="ECO:0000256" key="3">
    <source>
        <dbReference type="ARBA" id="ARBA00023082"/>
    </source>
</evidence>
<comment type="caution">
    <text evidence="8">The sequence shown here is derived from an EMBL/GenBank/DDBJ whole genome shotgun (WGS) entry which is preliminary data.</text>
</comment>
<dbReference type="Gene3D" id="1.10.10.10">
    <property type="entry name" value="Winged helix-like DNA-binding domain superfamily/Winged helix DNA-binding domain"/>
    <property type="match status" value="1"/>
</dbReference>
<dbReference type="AlphaFoldDB" id="A0A7W5H7L2"/>
<keyword evidence="9" id="KW-1185">Reference proteome</keyword>
<proteinExistence type="inferred from homology"/>
<keyword evidence="2" id="KW-0805">Transcription regulation</keyword>
<dbReference type="Gene3D" id="1.10.1740.10">
    <property type="match status" value="1"/>
</dbReference>
<dbReference type="InterPro" id="IPR013325">
    <property type="entry name" value="RNA_pol_sigma_r2"/>
</dbReference>
<accession>A0A7W5H7L2</accession>
<dbReference type="Pfam" id="PF04542">
    <property type="entry name" value="Sigma70_r2"/>
    <property type="match status" value="1"/>
</dbReference>
<feature type="compositionally biased region" description="Polar residues" evidence="5">
    <location>
        <begin position="211"/>
        <end position="220"/>
    </location>
</feature>
<dbReference type="InterPro" id="IPR013249">
    <property type="entry name" value="RNA_pol_sigma70_r4_t2"/>
</dbReference>
<organism evidence="8 9">
    <name type="scientific">Aporhodopirellula rubra</name>
    <dbReference type="NCBI Taxonomy" id="980271"/>
    <lineage>
        <taxon>Bacteria</taxon>
        <taxon>Pseudomonadati</taxon>
        <taxon>Planctomycetota</taxon>
        <taxon>Planctomycetia</taxon>
        <taxon>Pirellulales</taxon>
        <taxon>Pirellulaceae</taxon>
        <taxon>Aporhodopirellula</taxon>
    </lineage>
</organism>
<dbReference type="InterPro" id="IPR036388">
    <property type="entry name" value="WH-like_DNA-bd_sf"/>
</dbReference>
<evidence type="ECO:0000313" key="9">
    <source>
        <dbReference type="Proteomes" id="UP000536179"/>
    </source>
</evidence>